<comment type="caution">
    <text evidence="1">The sequence shown here is derived from an EMBL/GenBank/DDBJ whole genome shotgun (WGS) entry which is preliminary data.</text>
</comment>
<organism evidence="1 2">
    <name type="scientific">Teichococcus vastitatis</name>
    <dbReference type="NCBI Taxonomy" id="2307076"/>
    <lineage>
        <taxon>Bacteria</taxon>
        <taxon>Pseudomonadati</taxon>
        <taxon>Pseudomonadota</taxon>
        <taxon>Alphaproteobacteria</taxon>
        <taxon>Acetobacterales</taxon>
        <taxon>Roseomonadaceae</taxon>
        <taxon>Roseomonas</taxon>
    </lineage>
</organism>
<evidence type="ECO:0000313" key="1">
    <source>
        <dbReference type="EMBL" id="MCI0753170.1"/>
    </source>
</evidence>
<accession>A0ABS9W1J8</accession>
<proteinExistence type="predicted"/>
<name>A0ABS9W1J8_9PROT</name>
<dbReference type="EMBL" id="JALBUU010000004">
    <property type="protein sequence ID" value="MCI0753170.1"/>
    <property type="molecule type" value="Genomic_DNA"/>
</dbReference>
<reference evidence="1 2" key="1">
    <citation type="submission" date="2022-03" db="EMBL/GenBank/DDBJ databases">
        <title>Complete genome analysis of Roseomonas KG 17.1 : a prolific producer of plant growth promoters.</title>
        <authorList>
            <person name="Saadouli I."/>
            <person name="Najjari A."/>
            <person name="Mosbah A."/>
            <person name="Ouzari H.I."/>
        </authorList>
    </citation>
    <scope>NUCLEOTIDE SEQUENCE [LARGE SCALE GENOMIC DNA]</scope>
    <source>
        <strain evidence="1 2">KG17-1</strain>
    </source>
</reference>
<keyword evidence="2" id="KW-1185">Reference proteome</keyword>
<gene>
    <name evidence="1" type="ORF">MON41_05250</name>
</gene>
<evidence type="ECO:0000313" key="2">
    <source>
        <dbReference type="Proteomes" id="UP001201985"/>
    </source>
</evidence>
<protein>
    <submittedName>
        <fullName evidence="1">Uncharacterized protein</fullName>
    </submittedName>
</protein>
<dbReference type="RefSeq" id="WP_120007422.1">
    <property type="nucleotide sequence ID" value="NZ_JALBUU010000004.1"/>
</dbReference>
<dbReference type="Proteomes" id="UP001201985">
    <property type="component" value="Unassembled WGS sequence"/>
</dbReference>
<sequence>MSLLLVSHDQDAPGAQLLEDAVWQLAESHLMLSGSMIVESAVSGPYLLQHLQGALRRSGRDGTLIVTPISSAEWSGLSPEAEAWIRGRLA</sequence>